<proteinExistence type="predicted"/>
<comment type="caution">
    <text evidence="2">The sequence shown here is derived from an EMBL/GenBank/DDBJ whole genome shotgun (WGS) entry which is preliminary data.</text>
</comment>
<protein>
    <submittedName>
        <fullName evidence="2">Uncharacterized protein</fullName>
    </submittedName>
</protein>
<dbReference type="OrthoDB" id="583013at2"/>
<evidence type="ECO:0000313" key="3">
    <source>
        <dbReference type="Proteomes" id="UP000441797"/>
    </source>
</evidence>
<evidence type="ECO:0000313" key="2">
    <source>
        <dbReference type="EMBL" id="MUL35335.1"/>
    </source>
</evidence>
<reference evidence="2 3" key="1">
    <citation type="journal article" date="2019" name="Front. Microbiol.">
        <title>Genomic Features for Desiccation Tolerance and Sugar Biosynthesis in the Extremophile Gloeocapsopsis sp. UTEX B3054.</title>
        <authorList>
            <person name="Urrejola C."/>
            <person name="Alcorta J."/>
            <person name="Salas L."/>
            <person name="Vasquez M."/>
            <person name="Polz M.F."/>
            <person name="Vicuna R."/>
            <person name="Diez B."/>
        </authorList>
    </citation>
    <scope>NUCLEOTIDE SEQUENCE [LARGE SCALE GENOMIC DNA]</scope>
    <source>
        <strain evidence="2 3">1H9</strain>
    </source>
</reference>
<dbReference type="Proteomes" id="UP000441797">
    <property type="component" value="Unassembled WGS sequence"/>
</dbReference>
<dbReference type="RefSeq" id="WP_105221361.1">
    <property type="nucleotide sequence ID" value="NZ_CAWNSU010000085.1"/>
</dbReference>
<sequence length="91" mass="10623">MTSEEIQKAIEGTLAVQRKLQNTQLITREEIADLKESTRNLNEISQRHERRIEQLLGYSITGEGDRLDLLQRLMTLERRVSRLEQEDNGES</sequence>
<name>A0A6N8FSN5_9CHRO</name>
<keyword evidence="1" id="KW-0175">Coiled coil</keyword>
<feature type="coiled-coil region" evidence="1">
    <location>
        <begin position="31"/>
        <end position="86"/>
    </location>
</feature>
<accession>A0A6N8FSN5</accession>
<gene>
    <name evidence="2" type="ORF">BWI75_02905</name>
</gene>
<evidence type="ECO:0000256" key="1">
    <source>
        <dbReference type="SAM" id="Coils"/>
    </source>
</evidence>
<dbReference type="EMBL" id="NAPY01000003">
    <property type="protein sequence ID" value="MUL35335.1"/>
    <property type="molecule type" value="Genomic_DNA"/>
</dbReference>
<organism evidence="2 3">
    <name type="scientific">Gloeocapsopsis dulcis AAB1 = 1H9</name>
    <dbReference type="NCBI Taxonomy" id="1433147"/>
    <lineage>
        <taxon>Bacteria</taxon>
        <taxon>Bacillati</taxon>
        <taxon>Cyanobacteriota</taxon>
        <taxon>Cyanophyceae</taxon>
        <taxon>Oscillatoriophycideae</taxon>
        <taxon>Chroococcales</taxon>
        <taxon>Chroococcaceae</taxon>
        <taxon>Gloeocapsopsis</taxon>
        <taxon>Gloeocapsopsis dulcis</taxon>
    </lineage>
</organism>
<dbReference type="AlphaFoldDB" id="A0A6N8FSN5"/>
<keyword evidence="3" id="KW-1185">Reference proteome</keyword>